<evidence type="ECO:0000313" key="2">
    <source>
        <dbReference type="Proteomes" id="UP000077066"/>
    </source>
</evidence>
<dbReference type="PATRIC" id="fig|55758.3.peg.1971"/>
<sequence length="53" mass="6024">MQNYHNSFKINLINGIEGMESSVIYLTKCYVAPNIVKMINESAKGITEEEGWD</sequence>
<keyword evidence="2" id="KW-1185">Reference proteome</keyword>
<comment type="caution">
    <text evidence="1">The sequence shown here is derived from an EMBL/GenBank/DDBJ whole genome shotgun (WGS) entry which is preliminary data.</text>
</comment>
<protein>
    <submittedName>
        <fullName evidence="1">Uncharacterized protein</fullName>
    </submittedName>
</protein>
<evidence type="ECO:0000313" key="1">
    <source>
        <dbReference type="EMBL" id="KZX10457.1"/>
    </source>
</evidence>
<dbReference type="RefSeq" id="WP_157078743.1">
    <property type="nucleotide sequence ID" value="NZ_LWMT01000274.1"/>
</dbReference>
<dbReference type="STRING" id="55758.MBFIL_17560"/>
<gene>
    <name evidence="1" type="ORF">MBFIL_17560</name>
</gene>
<proteinExistence type="predicted"/>
<dbReference type="EMBL" id="LWMT01000274">
    <property type="protein sequence ID" value="KZX10457.1"/>
    <property type="molecule type" value="Genomic_DNA"/>
</dbReference>
<dbReference type="Proteomes" id="UP000077066">
    <property type="component" value="Unassembled WGS sequence"/>
</dbReference>
<organism evidence="1 2">
    <name type="scientific">Methanobrevibacter filiformis</name>
    <dbReference type="NCBI Taxonomy" id="55758"/>
    <lineage>
        <taxon>Archaea</taxon>
        <taxon>Methanobacteriati</taxon>
        <taxon>Methanobacteriota</taxon>
        <taxon>Methanomada group</taxon>
        <taxon>Methanobacteria</taxon>
        <taxon>Methanobacteriales</taxon>
        <taxon>Methanobacteriaceae</taxon>
        <taxon>Methanobrevibacter</taxon>
    </lineage>
</organism>
<reference evidence="1 2" key="1">
    <citation type="submission" date="2016-04" db="EMBL/GenBank/DDBJ databases">
        <title>Genome sequence of Methanobrevibacter filiformis DSM 11501.</title>
        <authorList>
            <person name="Poehlein A."/>
            <person name="Seedorf H."/>
            <person name="Daniel R."/>
        </authorList>
    </citation>
    <scope>NUCLEOTIDE SEQUENCE [LARGE SCALE GENOMIC DNA]</scope>
    <source>
        <strain evidence="1 2">DSM 11501</strain>
    </source>
</reference>
<accession>A0A166C0W7</accession>
<dbReference type="AlphaFoldDB" id="A0A166C0W7"/>
<name>A0A166C0W7_9EURY</name>